<dbReference type="Pfam" id="PF04014">
    <property type="entry name" value="MazE_antitoxin"/>
    <property type="match status" value="1"/>
</dbReference>
<dbReference type="GO" id="GO:0003677">
    <property type="term" value="F:DNA binding"/>
    <property type="evidence" value="ECO:0007669"/>
    <property type="project" value="InterPro"/>
</dbReference>
<dbReference type="AlphaFoldDB" id="A0A062VCD4"/>
<dbReference type="SUPFAM" id="SSF89447">
    <property type="entry name" value="AbrB/MazE/MraZ-like"/>
    <property type="match status" value="1"/>
</dbReference>
<sequence length="64" mass="7092">MSIKKPQNDVPLEIPLRKVGNSLVLTIPAEICKLYGLKEGSTFELLPTGDRLTLRSKQKAEPSE</sequence>
<dbReference type="InterPro" id="IPR007159">
    <property type="entry name" value="SpoVT-AbrB_dom"/>
</dbReference>
<dbReference type="Gene3D" id="2.10.260.10">
    <property type="match status" value="1"/>
</dbReference>
<gene>
    <name evidence="2" type="ORF">ANME2D_00415</name>
</gene>
<dbReference type="Proteomes" id="UP000027153">
    <property type="component" value="Unassembled WGS sequence"/>
</dbReference>
<comment type="caution">
    <text evidence="2">The sequence shown here is derived from an EMBL/GenBank/DDBJ whole genome shotgun (WGS) entry which is preliminary data.</text>
</comment>
<name>A0A062VCD4_9EURY</name>
<evidence type="ECO:0000259" key="1">
    <source>
        <dbReference type="SMART" id="SM00966"/>
    </source>
</evidence>
<dbReference type="SMART" id="SM00966">
    <property type="entry name" value="SpoVT_AbrB"/>
    <property type="match status" value="1"/>
</dbReference>
<evidence type="ECO:0000313" key="2">
    <source>
        <dbReference type="EMBL" id="KCZ73349.1"/>
    </source>
</evidence>
<feature type="domain" description="SpoVT-AbrB" evidence="1">
    <location>
        <begin position="17"/>
        <end position="62"/>
    </location>
</feature>
<protein>
    <submittedName>
        <fullName evidence="2">Growth regulator</fullName>
    </submittedName>
</protein>
<keyword evidence="3" id="KW-1185">Reference proteome</keyword>
<evidence type="ECO:0000313" key="3">
    <source>
        <dbReference type="Proteomes" id="UP000027153"/>
    </source>
</evidence>
<reference evidence="2 3" key="1">
    <citation type="journal article" date="2013" name="Nature">
        <title>Anaerobic oxidation of methane coupled to nitrate reduction in a novel archaeal lineage.</title>
        <authorList>
            <person name="Haroon M.F."/>
            <person name="Hu S."/>
            <person name="Shi Y."/>
            <person name="Imelfort M."/>
            <person name="Keller J."/>
            <person name="Hugenholtz P."/>
            <person name="Yuan Z."/>
            <person name="Tyson G.W."/>
        </authorList>
    </citation>
    <scope>NUCLEOTIDE SEQUENCE [LARGE SCALE GENOMIC DNA]</scope>
    <source>
        <strain evidence="2 3">ANME-2d</strain>
    </source>
</reference>
<dbReference type="EMBL" id="JMIY01000001">
    <property type="protein sequence ID" value="KCZ73349.1"/>
    <property type="molecule type" value="Genomic_DNA"/>
</dbReference>
<proteinExistence type="predicted"/>
<accession>A0A062VCD4</accession>
<dbReference type="InterPro" id="IPR037914">
    <property type="entry name" value="SpoVT-AbrB_sf"/>
</dbReference>
<dbReference type="RefSeq" id="WP_048088706.1">
    <property type="nucleotide sequence ID" value="NZ_JMIY01000001.1"/>
</dbReference>
<organism evidence="2 3">
    <name type="scientific">Candidatus Methanoperedens nitratireducens</name>
    <dbReference type="NCBI Taxonomy" id="1392998"/>
    <lineage>
        <taxon>Archaea</taxon>
        <taxon>Methanobacteriati</taxon>
        <taxon>Methanobacteriota</taxon>
        <taxon>Stenosarchaea group</taxon>
        <taxon>Methanomicrobia</taxon>
        <taxon>Methanosarcinales</taxon>
        <taxon>ANME-2 cluster</taxon>
        <taxon>Candidatus Methanoperedentaceae</taxon>
        <taxon>Candidatus Methanoperedens</taxon>
    </lineage>
</organism>